<dbReference type="AlphaFoldDB" id="A0A9N9LBF6"/>
<accession>A0A9N9LBF6</accession>
<organism evidence="1 2">
    <name type="scientific">Hymenoscyphus fraxineus</name>
    <dbReference type="NCBI Taxonomy" id="746836"/>
    <lineage>
        <taxon>Eukaryota</taxon>
        <taxon>Fungi</taxon>
        <taxon>Dikarya</taxon>
        <taxon>Ascomycota</taxon>
        <taxon>Pezizomycotina</taxon>
        <taxon>Leotiomycetes</taxon>
        <taxon>Helotiales</taxon>
        <taxon>Helotiaceae</taxon>
        <taxon>Hymenoscyphus</taxon>
    </lineage>
</organism>
<reference evidence="1" key="1">
    <citation type="submission" date="2021-07" db="EMBL/GenBank/DDBJ databases">
        <authorList>
            <person name="Durling M."/>
        </authorList>
    </citation>
    <scope>NUCLEOTIDE SEQUENCE</scope>
</reference>
<proteinExistence type="predicted"/>
<dbReference type="Proteomes" id="UP000696280">
    <property type="component" value="Unassembled WGS sequence"/>
</dbReference>
<protein>
    <submittedName>
        <fullName evidence="1">Uncharacterized protein</fullName>
    </submittedName>
</protein>
<name>A0A9N9LBF6_9HELO</name>
<dbReference type="OrthoDB" id="5423696at2759"/>
<evidence type="ECO:0000313" key="1">
    <source>
        <dbReference type="EMBL" id="CAG8961503.1"/>
    </source>
</evidence>
<comment type="caution">
    <text evidence="1">The sequence shown here is derived from an EMBL/GenBank/DDBJ whole genome shotgun (WGS) entry which is preliminary data.</text>
</comment>
<keyword evidence="2" id="KW-1185">Reference proteome</keyword>
<dbReference type="EMBL" id="CAJVRL010000111">
    <property type="protein sequence ID" value="CAG8961503.1"/>
    <property type="molecule type" value="Genomic_DNA"/>
</dbReference>
<evidence type="ECO:0000313" key="2">
    <source>
        <dbReference type="Proteomes" id="UP000696280"/>
    </source>
</evidence>
<sequence length="872" mass="98921">MPASELTQPRRGVEIKDVIQLVNAVRGVGFGVQSGSFSATIPIESVSRLVSIAVHAAKWFTSSIENRTLEACLALTGAVPLKSTCFDDRKYEELRSCCHINVASFHRDTEHQVSERSVTQLQRRLGSIPIPIASTHEGTDSDRCRRALTIGLLCIFPVQEAKNILVEIIPSCLCEDGKVTKDRFRRLDEWSIIVLKFVRSVQDEESVTSLRERTLQRLDKQLTSLTKATRADLSRCLLFDLKQATAFLSWLLGSDRHSAEYRKSNPNVKEYAYPTRSLQVWALAFVLDELGFAVGCYSDPIETTDEYDTAVKDIEGTSYPYTKVFLVTKTLQDNRPEDSALNPKGLVVRLQVKRRVQIRHIPELVFEHQNMFLPRLGSLSNKECSDIFLDTFFYVKRRLPHYTSPINGLWSDDEYSTTNTVDNDCRLSEYQQSKINDWVRGDAAIKLLAHPVSNWIPETCPNNCGALRCCRDPPKLVPTETSTEGLAWKAHVRELHDDETPWVKMHLIMLGFAYAMAIQFLRTGHTKADEDTEVVLTPIDYYERFENSCQLLIPDPRLRSWVETMARILELSQIRLNEEFTTQTMIQRFRDTLYAMVCGVYIETPPEPPLGCCANGVTLLSRTVTNPELNQANLYVHDIQNGRILELHVRGNRLISGISPIRYRGLRNPIKPVHITSLHLKDYGSWTVPGVRWDPESAWEIDEKLSGLRCRVDGLPRFSKSPYYAISSVISETSLEVIDSCSCHSPETGETFIEFPPEKNEYWSELDVRSFFSEGGVKEGIDEDLKAPKDNKWYIVARAGLRVEDQVATLDCFRCMVRPPKGRDEARIVRKILSSCAPCAFKKAGETPQDVRDLLRTGAKVSTHIVFVVLAC</sequence>
<gene>
    <name evidence="1" type="ORF">HYFRA_00013854</name>
</gene>